<feature type="chain" id="PRO_5021197056" evidence="1">
    <location>
        <begin position="20"/>
        <end position="170"/>
    </location>
</feature>
<dbReference type="EMBL" id="QPFP01000014">
    <property type="protein sequence ID" value="TEB32789.1"/>
    <property type="molecule type" value="Genomic_DNA"/>
</dbReference>
<dbReference type="AlphaFoldDB" id="A0A4Y7TH11"/>
<dbReference type="Gene3D" id="3.40.50.1820">
    <property type="entry name" value="alpha/beta hydrolase"/>
    <property type="match status" value="1"/>
</dbReference>
<feature type="domain" description="Carboxylesterase type B" evidence="2">
    <location>
        <begin position="22"/>
        <end position="138"/>
    </location>
</feature>
<dbReference type="InterPro" id="IPR050309">
    <property type="entry name" value="Type-B_Carboxylest/Lipase"/>
</dbReference>
<keyword evidence="3" id="KW-0378">Hydrolase</keyword>
<dbReference type="InterPro" id="IPR029058">
    <property type="entry name" value="AB_hydrolase_fold"/>
</dbReference>
<protein>
    <submittedName>
        <fullName evidence="3">Alpha/beta-hydrolase</fullName>
    </submittedName>
</protein>
<proteinExistence type="predicted"/>
<accession>A0A4Y7TH11</accession>
<dbReference type="InterPro" id="IPR002018">
    <property type="entry name" value="CarbesteraseB"/>
</dbReference>
<evidence type="ECO:0000313" key="3">
    <source>
        <dbReference type="EMBL" id="TEB32789.1"/>
    </source>
</evidence>
<dbReference type="PROSITE" id="PS00941">
    <property type="entry name" value="CARBOXYLESTERASE_B_2"/>
    <property type="match status" value="1"/>
</dbReference>
<comment type="caution">
    <text evidence="3">The sequence shown here is derived from an EMBL/GenBank/DDBJ whole genome shotgun (WGS) entry which is preliminary data.</text>
</comment>
<evidence type="ECO:0000313" key="4">
    <source>
        <dbReference type="Proteomes" id="UP000298030"/>
    </source>
</evidence>
<dbReference type="STRING" id="71717.A0A4Y7TH11"/>
<keyword evidence="4" id="KW-1185">Reference proteome</keyword>
<keyword evidence="1" id="KW-0732">Signal</keyword>
<feature type="signal peptide" evidence="1">
    <location>
        <begin position="1"/>
        <end position="19"/>
    </location>
</feature>
<dbReference type="InterPro" id="IPR019819">
    <property type="entry name" value="Carboxylesterase_B_CS"/>
</dbReference>
<gene>
    <name evidence="3" type="ORF">FA13DRAFT_1627715</name>
</gene>
<evidence type="ECO:0000259" key="2">
    <source>
        <dbReference type="Pfam" id="PF00135"/>
    </source>
</evidence>
<organism evidence="3 4">
    <name type="scientific">Coprinellus micaceus</name>
    <name type="common">Glistening ink-cap mushroom</name>
    <name type="synonym">Coprinus micaceus</name>
    <dbReference type="NCBI Taxonomy" id="71717"/>
    <lineage>
        <taxon>Eukaryota</taxon>
        <taxon>Fungi</taxon>
        <taxon>Dikarya</taxon>
        <taxon>Basidiomycota</taxon>
        <taxon>Agaricomycotina</taxon>
        <taxon>Agaricomycetes</taxon>
        <taxon>Agaricomycetidae</taxon>
        <taxon>Agaricales</taxon>
        <taxon>Agaricineae</taxon>
        <taxon>Psathyrellaceae</taxon>
        <taxon>Coprinellus</taxon>
    </lineage>
</organism>
<dbReference type="SUPFAM" id="SSF53474">
    <property type="entry name" value="alpha/beta-Hydrolases"/>
    <property type="match status" value="1"/>
</dbReference>
<dbReference type="GO" id="GO:0016787">
    <property type="term" value="F:hydrolase activity"/>
    <property type="evidence" value="ECO:0007669"/>
    <property type="project" value="UniProtKB-KW"/>
</dbReference>
<dbReference type="Proteomes" id="UP000298030">
    <property type="component" value="Unassembled WGS sequence"/>
</dbReference>
<dbReference type="OrthoDB" id="408631at2759"/>
<dbReference type="Pfam" id="PF00135">
    <property type="entry name" value="COesterase"/>
    <property type="match status" value="1"/>
</dbReference>
<dbReference type="PANTHER" id="PTHR11559">
    <property type="entry name" value="CARBOXYLESTERASE"/>
    <property type="match status" value="1"/>
</dbReference>
<evidence type="ECO:0000256" key="1">
    <source>
        <dbReference type="SAM" id="SignalP"/>
    </source>
</evidence>
<name>A0A4Y7TH11_COPMI</name>
<reference evidence="3 4" key="1">
    <citation type="journal article" date="2019" name="Nat. Ecol. Evol.">
        <title>Megaphylogeny resolves global patterns of mushroom evolution.</title>
        <authorList>
            <person name="Varga T."/>
            <person name="Krizsan K."/>
            <person name="Foldi C."/>
            <person name="Dima B."/>
            <person name="Sanchez-Garcia M."/>
            <person name="Sanchez-Ramirez S."/>
            <person name="Szollosi G.J."/>
            <person name="Szarkandi J.G."/>
            <person name="Papp V."/>
            <person name="Albert L."/>
            <person name="Andreopoulos W."/>
            <person name="Angelini C."/>
            <person name="Antonin V."/>
            <person name="Barry K.W."/>
            <person name="Bougher N.L."/>
            <person name="Buchanan P."/>
            <person name="Buyck B."/>
            <person name="Bense V."/>
            <person name="Catcheside P."/>
            <person name="Chovatia M."/>
            <person name="Cooper J."/>
            <person name="Damon W."/>
            <person name="Desjardin D."/>
            <person name="Finy P."/>
            <person name="Geml J."/>
            <person name="Haridas S."/>
            <person name="Hughes K."/>
            <person name="Justo A."/>
            <person name="Karasinski D."/>
            <person name="Kautmanova I."/>
            <person name="Kiss B."/>
            <person name="Kocsube S."/>
            <person name="Kotiranta H."/>
            <person name="LaButti K.M."/>
            <person name="Lechner B.E."/>
            <person name="Liimatainen K."/>
            <person name="Lipzen A."/>
            <person name="Lukacs Z."/>
            <person name="Mihaltcheva S."/>
            <person name="Morgado L.N."/>
            <person name="Niskanen T."/>
            <person name="Noordeloos M.E."/>
            <person name="Ohm R.A."/>
            <person name="Ortiz-Santana B."/>
            <person name="Ovrebo C."/>
            <person name="Racz N."/>
            <person name="Riley R."/>
            <person name="Savchenko A."/>
            <person name="Shiryaev A."/>
            <person name="Soop K."/>
            <person name="Spirin V."/>
            <person name="Szebenyi C."/>
            <person name="Tomsovsky M."/>
            <person name="Tulloss R.E."/>
            <person name="Uehling J."/>
            <person name="Grigoriev I.V."/>
            <person name="Vagvolgyi C."/>
            <person name="Papp T."/>
            <person name="Martin F.M."/>
            <person name="Miettinen O."/>
            <person name="Hibbett D.S."/>
            <person name="Nagy L.G."/>
        </authorList>
    </citation>
    <scope>NUCLEOTIDE SEQUENCE [LARGE SCALE GENOMIC DNA]</scope>
    <source>
        <strain evidence="3 4">FP101781</strain>
    </source>
</reference>
<sequence length="170" mass="18486">MRQVLLISSFLSLVSSLHAAPQLKLGQTTLTGRDVSNKVEFYGGIPFAEPPVGSLRLSRPIPKTQLHGRTFNASAYGKSCIQPAADPLSISEDCLTINVYRPAGISSEERIPVLFWAYGGGFIVGSSSQFDGTSLVTRSISRVPWTKFSFDYLSLTYSAGDAYDLCQLQL</sequence>